<sequence length="94" mass="10546">MSRRERAPIRISPLTPPEHVSELVDPDVETEHVHLFYEPIADPFVLVGECPTVQTPISGSADFSLFLHRIDKILLGNTELHISTVNTFILKIST</sequence>
<reference evidence="1" key="2">
    <citation type="submission" date="2023-12" db="EMBL/GenBank/DDBJ databases">
        <authorList>
            <person name="Sun Q."/>
            <person name="Inoue M."/>
        </authorList>
    </citation>
    <scope>NUCLEOTIDE SEQUENCE</scope>
    <source>
        <strain evidence="1">JCM 12289</strain>
    </source>
</reference>
<evidence type="ECO:0000313" key="1">
    <source>
        <dbReference type="EMBL" id="GAA0471288.1"/>
    </source>
</evidence>
<reference evidence="1" key="1">
    <citation type="journal article" date="2014" name="Int. J. Syst. Evol. Microbiol.">
        <title>Complete genome sequence of Corynebacterium casei LMG S-19264T (=DSM 44701T), isolated from a smear-ripened cheese.</title>
        <authorList>
            <consortium name="US DOE Joint Genome Institute (JGI-PGF)"/>
            <person name="Walter F."/>
            <person name="Albersmeier A."/>
            <person name="Kalinowski J."/>
            <person name="Ruckert C."/>
        </authorList>
    </citation>
    <scope>NUCLEOTIDE SEQUENCE</scope>
    <source>
        <strain evidence="1">JCM 12289</strain>
    </source>
</reference>
<comment type="caution">
    <text evidence="1">The sequence shown here is derived from an EMBL/GenBank/DDBJ whole genome shotgun (WGS) entry which is preliminary data.</text>
</comment>
<evidence type="ECO:0000313" key="2">
    <source>
        <dbReference type="Proteomes" id="UP001500962"/>
    </source>
</evidence>
<proteinExistence type="predicted"/>
<protein>
    <submittedName>
        <fullName evidence="1">Uncharacterized protein</fullName>
    </submittedName>
</protein>
<accession>A0AAV3SK27</accession>
<dbReference type="EMBL" id="BAAADN010000050">
    <property type="protein sequence ID" value="GAA0471288.1"/>
    <property type="molecule type" value="Genomic_DNA"/>
</dbReference>
<gene>
    <name evidence="1" type="ORF">GCM10008985_30230</name>
</gene>
<organism evidence="1 2">
    <name type="scientific">Halococcus dombrowskii</name>
    <dbReference type="NCBI Taxonomy" id="179637"/>
    <lineage>
        <taxon>Archaea</taxon>
        <taxon>Methanobacteriati</taxon>
        <taxon>Methanobacteriota</taxon>
        <taxon>Stenosarchaea group</taxon>
        <taxon>Halobacteria</taxon>
        <taxon>Halobacteriales</taxon>
        <taxon>Halococcaceae</taxon>
        <taxon>Halococcus</taxon>
    </lineage>
</organism>
<name>A0AAV3SK27_HALDO</name>
<dbReference type="AlphaFoldDB" id="A0AAV3SK27"/>
<dbReference type="Proteomes" id="UP001500962">
    <property type="component" value="Unassembled WGS sequence"/>
</dbReference>